<evidence type="ECO:0000256" key="9">
    <source>
        <dbReference type="RuleBase" id="RU000556"/>
    </source>
</evidence>
<dbReference type="FunFam" id="1.10.287.180:FF:000001">
    <property type="entry name" value="Transcription elongation factor GreA"/>
    <property type="match status" value="1"/>
</dbReference>
<dbReference type="GO" id="GO:0070063">
    <property type="term" value="F:RNA polymerase binding"/>
    <property type="evidence" value="ECO:0007669"/>
    <property type="project" value="InterPro"/>
</dbReference>
<dbReference type="PROSITE" id="PS00829">
    <property type="entry name" value="GREAB_1"/>
    <property type="match status" value="1"/>
</dbReference>
<dbReference type="Pfam" id="PF03449">
    <property type="entry name" value="GreA_GreB_N"/>
    <property type="match status" value="1"/>
</dbReference>
<dbReference type="GO" id="GO:0006354">
    <property type="term" value="P:DNA-templated transcription elongation"/>
    <property type="evidence" value="ECO:0007669"/>
    <property type="project" value="TreeGrafter"/>
</dbReference>
<dbReference type="InterPro" id="IPR018151">
    <property type="entry name" value="TF_GreA/GreB_CS"/>
</dbReference>
<dbReference type="AlphaFoldDB" id="A0A0R1TQY3"/>
<keyword evidence="12" id="KW-0251">Elongation factor</keyword>
<dbReference type="HAMAP" id="MF_00105">
    <property type="entry name" value="GreA_GreB"/>
    <property type="match status" value="1"/>
</dbReference>
<dbReference type="NCBIfam" id="NF001261">
    <property type="entry name" value="PRK00226.1-2"/>
    <property type="match status" value="1"/>
</dbReference>
<keyword evidence="5 8" id="KW-0804">Transcription</keyword>
<keyword evidence="13" id="KW-1185">Reference proteome</keyword>
<evidence type="ECO:0000256" key="7">
    <source>
        <dbReference type="ARBA" id="ARBA00030776"/>
    </source>
</evidence>
<keyword evidence="3 8" id="KW-0805">Transcription regulation</keyword>
<dbReference type="SUPFAM" id="SSF54534">
    <property type="entry name" value="FKBP-like"/>
    <property type="match status" value="1"/>
</dbReference>
<dbReference type="PROSITE" id="PS00830">
    <property type="entry name" value="GREAB_2"/>
    <property type="match status" value="1"/>
</dbReference>
<dbReference type="InterPro" id="IPR023459">
    <property type="entry name" value="Tscrpt_elong_fac_GreA/B_fam"/>
</dbReference>
<dbReference type="PANTHER" id="PTHR30437">
    <property type="entry name" value="TRANSCRIPTION ELONGATION FACTOR GREA"/>
    <property type="match status" value="1"/>
</dbReference>
<dbReference type="InterPro" id="IPR022691">
    <property type="entry name" value="Tscrpt_elong_fac_GreA/B_N"/>
</dbReference>
<dbReference type="GO" id="GO:0032784">
    <property type="term" value="P:regulation of DNA-templated transcription elongation"/>
    <property type="evidence" value="ECO:0007669"/>
    <property type="project" value="UniProtKB-UniRule"/>
</dbReference>
<keyword evidence="4 8" id="KW-0238">DNA-binding</keyword>
<keyword evidence="8" id="KW-0175">Coiled coil</keyword>
<evidence type="ECO:0000256" key="5">
    <source>
        <dbReference type="ARBA" id="ARBA00023163"/>
    </source>
</evidence>
<evidence type="ECO:0000256" key="3">
    <source>
        <dbReference type="ARBA" id="ARBA00023015"/>
    </source>
</evidence>
<dbReference type="PATRIC" id="fig|1423724.4.peg.1047"/>
<reference evidence="12 13" key="1">
    <citation type="journal article" date="2015" name="Genome Announc.">
        <title>Expanding the biotechnology potential of lactobacilli through comparative genomics of 213 strains and associated genera.</title>
        <authorList>
            <person name="Sun Z."/>
            <person name="Harris H.M."/>
            <person name="McCann A."/>
            <person name="Guo C."/>
            <person name="Argimon S."/>
            <person name="Zhang W."/>
            <person name="Yang X."/>
            <person name="Jeffery I.B."/>
            <person name="Cooney J.C."/>
            <person name="Kagawa T.F."/>
            <person name="Liu W."/>
            <person name="Song Y."/>
            <person name="Salvetti E."/>
            <person name="Wrobel A."/>
            <person name="Rasinkangas P."/>
            <person name="Parkhill J."/>
            <person name="Rea M.C."/>
            <person name="O'Sullivan O."/>
            <person name="Ritari J."/>
            <person name="Douillard F.P."/>
            <person name="Paul Ross R."/>
            <person name="Yang R."/>
            <person name="Briner A.E."/>
            <person name="Felis G.E."/>
            <person name="de Vos W.M."/>
            <person name="Barrangou R."/>
            <person name="Klaenhammer T.R."/>
            <person name="Caufield P.W."/>
            <person name="Cui Y."/>
            <person name="Zhang H."/>
            <person name="O'Toole P.W."/>
        </authorList>
    </citation>
    <scope>NUCLEOTIDE SEQUENCE [LARGE SCALE GENOMIC DNA]</scope>
    <source>
        <strain evidence="12 13">DSM 16634</strain>
    </source>
</reference>
<proteinExistence type="inferred from homology"/>
<protein>
    <recommendedName>
        <fullName evidence="2 8">Transcription elongation factor GreA</fullName>
    </recommendedName>
    <alternativeName>
        <fullName evidence="7 8">Transcript cleavage factor GreA</fullName>
    </alternativeName>
</protein>
<evidence type="ECO:0000259" key="11">
    <source>
        <dbReference type="Pfam" id="PF03449"/>
    </source>
</evidence>
<dbReference type="InterPro" id="IPR028624">
    <property type="entry name" value="Tscrpt_elong_fac_GreA/B"/>
</dbReference>
<dbReference type="NCBIfam" id="TIGR01462">
    <property type="entry name" value="greA"/>
    <property type="match status" value="1"/>
</dbReference>
<dbReference type="SUPFAM" id="SSF46557">
    <property type="entry name" value="GreA transcript cleavage protein, N-terminal domain"/>
    <property type="match status" value="1"/>
</dbReference>
<evidence type="ECO:0000313" key="13">
    <source>
        <dbReference type="Proteomes" id="UP000051324"/>
    </source>
</evidence>
<name>A0A0R1TQY3_9LACO</name>
<evidence type="ECO:0000256" key="8">
    <source>
        <dbReference type="HAMAP-Rule" id="MF_00105"/>
    </source>
</evidence>
<evidence type="ECO:0000256" key="4">
    <source>
        <dbReference type="ARBA" id="ARBA00023125"/>
    </source>
</evidence>
<feature type="coiled-coil region" evidence="8">
    <location>
        <begin position="18"/>
        <end position="75"/>
    </location>
</feature>
<evidence type="ECO:0000313" key="12">
    <source>
        <dbReference type="EMBL" id="KRL83744.1"/>
    </source>
</evidence>
<comment type="function">
    <text evidence="6 8 9">Necessary for efficient RNA polymerase transcription elongation past template-encoded arresting sites. The arresting sites in DNA have the property of trapping a certain fraction of elongating RNA polymerases that pass through, resulting in locked ternary complexes. Cleavage of the nascent transcript by cleavage factors such as GreA or GreB allows the resumption of elongation from the new 3'terminus. GreA releases sequences of 2 to 3 nucleotides.</text>
</comment>
<dbReference type="Gene3D" id="3.10.50.30">
    <property type="entry name" value="Transcription elongation factor, GreA/GreB, C-terminal domain"/>
    <property type="match status" value="1"/>
</dbReference>
<organism evidence="12 13">
    <name type="scientific">Ligilactobacillus apodemi DSM 16634 = JCM 16172</name>
    <dbReference type="NCBI Taxonomy" id="1423724"/>
    <lineage>
        <taxon>Bacteria</taxon>
        <taxon>Bacillati</taxon>
        <taxon>Bacillota</taxon>
        <taxon>Bacilli</taxon>
        <taxon>Lactobacillales</taxon>
        <taxon>Lactobacillaceae</taxon>
        <taxon>Ligilactobacillus</taxon>
    </lineage>
</organism>
<dbReference type="InterPro" id="IPR006359">
    <property type="entry name" value="Tscrpt_elong_fac_GreA"/>
</dbReference>
<evidence type="ECO:0000256" key="6">
    <source>
        <dbReference type="ARBA" id="ARBA00024916"/>
    </source>
</evidence>
<dbReference type="PIRSF" id="PIRSF006092">
    <property type="entry name" value="GreA_GreB"/>
    <property type="match status" value="1"/>
</dbReference>
<dbReference type="EMBL" id="AZFT01000053">
    <property type="protein sequence ID" value="KRL83744.1"/>
    <property type="molecule type" value="Genomic_DNA"/>
</dbReference>
<dbReference type="Pfam" id="PF01272">
    <property type="entry name" value="GreA_GreB"/>
    <property type="match status" value="1"/>
</dbReference>
<dbReference type="STRING" id="1423724.FC32_GL001005"/>
<comment type="similarity">
    <text evidence="1 8 9">Belongs to the GreA/GreB family.</text>
</comment>
<dbReference type="PANTHER" id="PTHR30437:SF4">
    <property type="entry name" value="TRANSCRIPTION ELONGATION FACTOR GREA"/>
    <property type="match status" value="1"/>
</dbReference>
<keyword evidence="12" id="KW-0648">Protein biosynthesis</keyword>
<dbReference type="GO" id="GO:0003746">
    <property type="term" value="F:translation elongation factor activity"/>
    <property type="evidence" value="ECO:0007669"/>
    <property type="project" value="UniProtKB-KW"/>
</dbReference>
<dbReference type="eggNOG" id="COG0782">
    <property type="taxonomic scope" value="Bacteria"/>
</dbReference>
<dbReference type="InterPro" id="IPR036805">
    <property type="entry name" value="Tscrpt_elong_fac_GreA/B_N_sf"/>
</dbReference>
<evidence type="ECO:0000256" key="2">
    <source>
        <dbReference type="ARBA" id="ARBA00013729"/>
    </source>
</evidence>
<dbReference type="InterPro" id="IPR036953">
    <property type="entry name" value="GreA/GreB_C_sf"/>
</dbReference>
<dbReference type="NCBIfam" id="NF001263">
    <property type="entry name" value="PRK00226.1-4"/>
    <property type="match status" value="1"/>
</dbReference>
<comment type="caution">
    <text evidence="12">The sequence shown here is derived from an EMBL/GenBank/DDBJ whole genome shotgun (WGS) entry which is preliminary data.</text>
</comment>
<feature type="domain" description="Transcription elongation factor GreA/GreB N-terminal" evidence="11">
    <location>
        <begin position="12"/>
        <end position="81"/>
    </location>
</feature>
<accession>A0A0R1TQY3</accession>
<dbReference type="Proteomes" id="UP000051324">
    <property type="component" value="Unassembled WGS sequence"/>
</dbReference>
<dbReference type="GO" id="GO:0003677">
    <property type="term" value="F:DNA binding"/>
    <property type="evidence" value="ECO:0007669"/>
    <property type="project" value="UniProtKB-UniRule"/>
</dbReference>
<sequence>MKVDMAEEKTFPMTLEGKEKLETELEELRTTKRAEIIERIKIARSFGDLSENSEYEAAKNEQSMLEGRIKEVTNMLNHAEIIDNGAIAADEVAIGKTVIFQEDDDEPESYQIVGAAEADPFAGKISNESPIAQGLLGHKVGETVTVETPGGEMQVKIIEVK</sequence>
<evidence type="ECO:0000256" key="1">
    <source>
        <dbReference type="ARBA" id="ARBA00008213"/>
    </source>
</evidence>
<evidence type="ECO:0000259" key="10">
    <source>
        <dbReference type="Pfam" id="PF01272"/>
    </source>
</evidence>
<dbReference type="Gene3D" id="1.10.287.180">
    <property type="entry name" value="Transcription elongation factor, GreA/GreB, N-terminal domain"/>
    <property type="match status" value="1"/>
</dbReference>
<feature type="domain" description="Transcription elongation factor GreA/GreB C-terminal" evidence="10">
    <location>
        <begin position="89"/>
        <end position="161"/>
    </location>
</feature>
<gene>
    <name evidence="8" type="primary">greA</name>
    <name evidence="12" type="ORF">FC32_GL001005</name>
</gene>
<dbReference type="InterPro" id="IPR001437">
    <property type="entry name" value="Tscrpt_elong_fac_GreA/B_C"/>
</dbReference>
<dbReference type="FunFam" id="3.10.50.30:FF:000001">
    <property type="entry name" value="Transcription elongation factor GreA"/>
    <property type="match status" value="1"/>
</dbReference>